<evidence type="ECO:0000313" key="4">
    <source>
        <dbReference type="Proteomes" id="UP000230423"/>
    </source>
</evidence>
<keyword evidence="4" id="KW-1185">Reference proteome</keyword>
<accession>A0A2G9TIM8</accession>
<dbReference type="EMBL" id="KZ363673">
    <property type="protein sequence ID" value="PIO57823.1"/>
    <property type="molecule type" value="Genomic_DNA"/>
</dbReference>
<sequence length="246" mass="28328">MKDFFALEWDKHCYFSDGKRQVDYVLAYEDDSANGPASSDASSPDDIDPDEDDDDRDSLQSPRSGSEKKRIRRFNYELNLQRMGLQIERVNISPTCCAKGRLLCADKPTKVTERIRCVIQQGPDRDSLQSPRSGSEKKRIRRFNYELNLQRMGLQIERVNISPTLGRTRFVLLHAPFAVLEKQAQLLSVKLPVRQSDVVFQDRTSLPGFVDTILSRVGLFDFDDRVKKVLEEPDFFTAPYSSDRRQ</sequence>
<reference evidence="3 4" key="1">
    <citation type="submission" date="2015-09" db="EMBL/GenBank/DDBJ databases">
        <title>Draft genome of the parasitic nematode Teladorsagia circumcincta isolate WARC Sus (inbred).</title>
        <authorList>
            <person name="Mitreva M."/>
        </authorList>
    </citation>
    <scope>NUCLEOTIDE SEQUENCE [LARGE SCALE GENOMIC DNA]</scope>
    <source>
        <strain evidence="3 4">S</strain>
    </source>
</reference>
<dbReference type="AlphaFoldDB" id="A0A2G9TIM8"/>
<feature type="domain" description="Anoctamin dimerisation" evidence="2">
    <location>
        <begin position="14"/>
        <end position="92"/>
    </location>
</feature>
<dbReference type="InterPro" id="IPR032394">
    <property type="entry name" value="Anoct_dimer"/>
</dbReference>
<protein>
    <recommendedName>
        <fullName evidence="2">Anoctamin dimerisation domain-containing protein</fullName>
    </recommendedName>
</protein>
<dbReference type="OrthoDB" id="296386at2759"/>
<evidence type="ECO:0000259" key="2">
    <source>
        <dbReference type="Pfam" id="PF16178"/>
    </source>
</evidence>
<organism evidence="3 4">
    <name type="scientific">Teladorsagia circumcincta</name>
    <name type="common">Brown stomach worm</name>
    <name type="synonym">Ostertagia circumcincta</name>
    <dbReference type="NCBI Taxonomy" id="45464"/>
    <lineage>
        <taxon>Eukaryota</taxon>
        <taxon>Metazoa</taxon>
        <taxon>Ecdysozoa</taxon>
        <taxon>Nematoda</taxon>
        <taxon>Chromadorea</taxon>
        <taxon>Rhabditida</taxon>
        <taxon>Rhabditina</taxon>
        <taxon>Rhabditomorpha</taxon>
        <taxon>Strongyloidea</taxon>
        <taxon>Trichostrongylidae</taxon>
        <taxon>Teladorsagia</taxon>
    </lineage>
</organism>
<name>A0A2G9TIM8_TELCI</name>
<dbReference type="GO" id="GO:0046983">
    <property type="term" value="F:protein dimerization activity"/>
    <property type="evidence" value="ECO:0007669"/>
    <property type="project" value="InterPro"/>
</dbReference>
<feature type="compositionally biased region" description="Acidic residues" evidence="1">
    <location>
        <begin position="43"/>
        <end position="56"/>
    </location>
</feature>
<feature type="region of interest" description="Disordered" evidence="1">
    <location>
        <begin position="31"/>
        <end position="68"/>
    </location>
</feature>
<gene>
    <name evidence="3" type="ORF">TELCIR_20757</name>
</gene>
<dbReference type="Pfam" id="PF16178">
    <property type="entry name" value="Anoct_dimer"/>
    <property type="match status" value="2"/>
</dbReference>
<feature type="compositionally biased region" description="Low complexity" evidence="1">
    <location>
        <begin position="33"/>
        <end position="42"/>
    </location>
</feature>
<dbReference type="Proteomes" id="UP000230423">
    <property type="component" value="Unassembled WGS sequence"/>
</dbReference>
<feature type="non-terminal residue" evidence="3">
    <location>
        <position position="246"/>
    </location>
</feature>
<proteinExistence type="predicted"/>
<feature type="domain" description="Anoctamin dimerisation" evidence="2">
    <location>
        <begin position="132"/>
        <end position="245"/>
    </location>
</feature>
<evidence type="ECO:0000256" key="1">
    <source>
        <dbReference type="SAM" id="MobiDB-lite"/>
    </source>
</evidence>
<evidence type="ECO:0000313" key="3">
    <source>
        <dbReference type="EMBL" id="PIO57823.1"/>
    </source>
</evidence>